<proteinExistence type="predicted"/>
<dbReference type="Proteomes" id="UP000280726">
    <property type="component" value="Unassembled WGS sequence"/>
</dbReference>
<keyword evidence="2" id="KW-1003">Cell membrane</keyword>
<evidence type="ECO:0000313" key="10">
    <source>
        <dbReference type="Proteomes" id="UP000280726"/>
    </source>
</evidence>
<comment type="subcellular location">
    <subcellularLocation>
        <location evidence="1">Cell membrane</location>
        <topology evidence="1">Single-pass membrane protein</topology>
    </subcellularLocation>
</comment>
<dbReference type="Pfam" id="PF04024">
    <property type="entry name" value="PspC"/>
    <property type="match status" value="1"/>
</dbReference>
<dbReference type="PANTHER" id="PTHR33885:SF3">
    <property type="entry name" value="PHAGE SHOCK PROTEIN C"/>
    <property type="match status" value="1"/>
</dbReference>
<dbReference type="AlphaFoldDB" id="A0A3N4Z6G9"/>
<keyword evidence="3 7" id="KW-0812">Transmembrane</keyword>
<feature type="compositionally biased region" description="Pro residues" evidence="6">
    <location>
        <begin position="290"/>
        <end position="305"/>
    </location>
</feature>
<evidence type="ECO:0000256" key="5">
    <source>
        <dbReference type="ARBA" id="ARBA00023136"/>
    </source>
</evidence>
<feature type="transmembrane region" description="Helical" evidence="7">
    <location>
        <begin position="335"/>
        <end position="360"/>
    </location>
</feature>
<evidence type="ECO:0000259" key="8">
    <source>
        <dbReference type="Pfam" id="PF04024"/>
    </source>
</evidence>
<feature type="domain" description="Phage shock protein PspC N-terminal" evidence="8">
    <location>
        <begin position="61"/>
        <end position="111"/>
    </location>
</feature>
<gene>
    <name evidence="9" type="ORF">EDD32_2082</name>
</gene>
<evidence type="ECO:0000256" key="2">
    <source>
        <dbReference type="ARBA" id="ARBA00022475"/>
    </source>
</evidence>
<dbReference type="InterPro" id="IPR007168">
    <property type="entry name" value="Phageshock_PspC_N"/>
</dbReference>
<feature type="transmembrane region" description="Helical" evidence="7">
    <location>
        <begin position="81"/>
        <end position="108"/>
    </location>
</feature>
<evidence type="ECO:0000256" key="6">
    <source>
        <dbReference type="SAM" id="MobiDB-lite"/>
    </source>
</evidence>
<protein>
    <submittedName>
        <fullName evidence="9">Phage shock protein C (PspC) family protein</fullName>
    </submittedName>
</protein>
<dbReference type="GO" id="GO:0005886">
    <property type="term" value="C:plasma membrane"/>
    <property type="evidence" value="ECO:0007669"/>
    <property type="project" value="UniProtKB-SubCell"/>
</dbReference>
<sequence>MNTNAPRTGPTAGPSPDEGFPSAHRTPPVDPPWAGHQNPPAGAAESSFFTSLRRTGVWRGQDRWIGGVAAGVARRLDIDPLLVRGVLVVLTLFGGLGMLLYGLAWALLPEESDGRIHLQEALRGNVDAALAGALAFVILGLARPGAWWAGWDERGGVFWPLFGLGLLALIVLGVVALARRGSRRPAVGTPGGAAAPPPYAAGGAPAASAYPGTSGVPYPAPGASRPGSPTAWQSTTVGAPGRPGPASPEHPGGRPGPAWGPPPPAATTAYAAASYGQVPPGSSGQVAPAPYRPPAPPVPPRPRTPGPGSGLVAVVIALALLASAGLLLVDRMEPVGWLLPLVLGGIVLALLGLGALLAGVTGRRGGALSILGVLLALLVVPATLAVSASPVALNLESSATFGDLDAAPVSVDEARQGYDLGAGDLRLDLTGLDLSGADPTDATVTVPVNVGAGDVTVVLPEASATVVRVDVGAGNLASITGPGWTDDDGVSPFAESADESERRRTTWASGVNISHELISPAAGEDGADLVVVITAGASDILIEEQR</sequence>
<evidence type="ECO:0000256" key="3">
    <source>
        <dbReference type="ARBA" id="ARBA00022692"/>
    </source>
</evidence>
<dbReference type="PANTHER" id="PTHR33885">
    <property type="entry name" value="PHAGE SHOCK PROTEIN C"/>
    <property type="match status" value="1"/>
</dbReference>
<dbReference type="InterPro" id="IPR052027">
    <property type="entry name" value="PspC"/>
</dbReference>
<evidence type="ECO:0000313" key="9">
    <source>
        <dbReference type="EMBL" id="RPF27594.1"/>
    </source>
</evidence>
<dbReference type="EMBL" id="RKRA01000001">
    <property type="protein sequence ID" value="RPF27594.1"/>
    <property type="molecule type" value="Genomic_DNA"/>
</dbReference>
<feature type="transmembrane region" description="Helical" evidence="7">
    <location>
        <begin position="367"/>
        <end position="388"/>
    </location>
</feature>
<keyword evidence="4 7" id="KW-1133">Transmembrane helix</keyword>
<feature type="transmembrane region" description="Helical" evidence="7">
    <location>
        <begin position="310"/>
        <end position="329"/>
    </location>
</feature>
<keyword evidence="10" id="KW-1185">Reference proteome</keyword>
<feature type="transmembrane region" description="Helical" evidence="7">
    <location>
        <begin position="157"/>
        <end position="178"/>
    </location>
</feature>
<feature type="region of interest" description="Disordered" evidence="6">
    <location>
        <begin position="1"/>
        <end position="44"/>
    </location>
</feature>
<comment type="caution">
    <text evidence="9">The sequence shown here is derived from an EMBL/GenBank/DDBJ whole genome shotgun (WGS) entry which is preliminary data.</text>
</comment>
<reference evidence="9 10" key="1">
    <citation type="submission" date="2018-11" db="EMBL/GenBank/DDBJ databases">
        <title>Sequencing the genomes of 1000 actinobacteria strains.</title>
        <authorList>
            <person name="Klenk H.-P."/>
        </authorList>
    </citation>
    <scope>NUCLEOTIDE SEQUENCE [LARGE SCALE GENOMIC DNA]</scope>
    <source>
        <strain evidence="9 10">DSM 14418</strain>
    </source>
</reference>
<evidence type="ECO:0000256" key="4">
    <source>
        <dbReference type="ARBA" id="ARBA00022989"/>
    </source>
</evidence>
<name>A0A3N4Z6G9_9MICO</name>
<evidence type="ECO:0000256" key="1">
    <source>
        <dbReference type="ARBA" id="ARBA00004162"/>
    </source>
</evidence>
<accession>A0A3N4Z6G9</accession>
<dbReference type="OrthoDB" id="7359894at2"/>
<dbReference type="RefSeq" id="WP_123917249.1">
    <property type="nucleotide sequence ID" value="NZ_RKRA01000001.1"/>
</dbReference>
<evidence type="ECO:0000256" key="7">
    <source>
        <dbReference type="SAM" id="Phobius"/>
    </source>
</evidence>
<feature type="transmembrane region" description="Helical" evidence="7">
    <location>
        <begin position="129"/>
        <end position="151"/>
    </location>
</feature>
<keyword evidence="5 7" id="KW-0472">Membrane</keyword>
<organism evidence="9 10">
    <name type="scientific">Georgenia muralis</name>
    <dbReference type="NCBI Taxonomy" id="154117"/>
    <lineage>
        <taxon>Bacteria</taxon>
        <taxon>Bacillati</taxon>
        <taxon>Actinomycetota</taxon>
        <taxon>Actinomycetes</taxon>
        <taxon>Micrococcales</taxon>
        <taxon>Bogoriellaceae</taxon>
        <taxon>Georgenia</taxon>
    </lineage>
</organism>
<feature type="region of interest" description="Disordered" evidence="6">
    <location>
        <begin position="218"/>
        <end position="305"/>
    </location>
</feature>